<keyword evidence="2" id="KW-1003">Cell membrane</keyword>
<evidence type="ECO:0000256" key="5">
    <source>
        <dbReference type="ARBA" id="ARBA00022989"/>
    </source>
</evidence>
<evidence type="ECO:0000256" key="6">
    <source>
        <dbReference type="ARBA" id="ARBA00023118"/>
    </source>
</evidence>
<evidence type="ECO:0000256" key="8">
    <source>
        <dbReference type="SAM" id="Phobius"/>
    </source>
</evidence>
<evidence type="ECO:0000259" key="9">
    <source>
        <dbReference type="Pfam" id="PF18967"/>
    </source>
</evidence>
<feature type="transmembrane region" description="Helical" evidence="8">
    <location>
        <begin position="199"/>
        <end position="217"/>
    </location>
</feature>
<feature type="transmembrane region" description="Helical" evidence="8">
    <location>
        <begin position="115"/>
        <end position="135"/>
    </location>
</feature>
<keyword evidence="5 8" id="KW-1133">Transmembrane helix</keyword>
<dbReference type="Proteomes" id="UP000671836">
    <property type="component" value="Chromosome"/>
</dbReference>
<dbReference type="Pfam" id="PF18967">
    <property type="entry name" value="PycTM"/>
    <property type="match status" value="1"/>
</dbReference>
<evidence type="ECO:0000313" key="11">
    <source>
        <dbReference type="Proteomes" id="UP000671836"/>
    </source>
</evidence>
<keyword evidence="3 8" id="KW-0812">Transmembrane</keyword>
<dbReference type="InterPro" id="IPR043760">
    <property type="entry name" value="PycTM_dom"/>
</dbReference>
<evidence type="ECO:0000256" key="2">
    <source>
        <dbReference type="ARBA" id="ARBA00022475"/>
    </source>
</evidence>
<keyword evidence="7 8" id="KW-0472">Membrane</keyword>
<keyword evidence="11" id="KW-1185">Reference proteome</keyword>
<protein>
    <recommendedName>
        <fullName evidence="9">Pycsar effector protein domain-containing protein</fullName>
    </recommendedName>
</protein>
<name>A0ABX7RLL8_9ACTN</name>
<sequence>MEKPEPSDGRGSVLAHGSFSAEERSAGWFAWVVSDHGAEKSAGGAVRSRERAENLVAADPLDAAWRIQTALADWTGKADAKASIALSLQSAVLALFGVLTGAGHGFRGGSVPAQVLGWAGVLTLLAGACLAAAAVSPNLRSERRGQEPDEDYLFFGHLRHFEPEQLEGALRERDLLAALSRQLVVMSEIAWAKHRRVQWSFAAAVTGSGALGIAAVIG</sequence>
<reference evidence="10 11" key="1">
    <citation type="submission" date="2021-03" db="EMBL/GenBank/DDBJ databases">
        <title>Streptomyces strains.</title>
        <authorList>
            <person name="Lund M.B."/>
            <person name="Toerring T."/>
        </authorList>
    </citation>
    <scope>NUCLEOTIDE SEQUENCE [LARGE SCALE GENOMIC DNA]</scope>
    <source>
        <strain evidence="10 11">KCC S-1010</strain>
    </source>
</reference>
<feature type="transmembrane region" description="Helical" evidence="8">
    <location>
        <begin position="84"/>
        <end position="103"/>
    </location>
</feature>
<keyword evidence="6" id="KW-0051">Antiviral defense</keyword>
<dbReference type="RefSeq" id="WP_207555252.1">
    <property type="nucleotide sequence ID" value="NZ_CP071595.1"/>
</dbReference>
<comment type="subcellular location">
    <subcellularLocation>
        <location evidence="1">Cell membrane</location>
    </subcellularLocation>
</comment>
<evidence type="ECO:0000256" key="1">
    <source>
        <dbReference type="ARBA" id="ARBA00004236"/>
    </source>
</evidence>
<dbReference type="EMBL" id="CP071595">
    <property type="protein sequence ID" value="QSY49130.1"/>
    <property type="molecule type" value="Genomic_DNA"/>
</dbReference>
<gene>
    <name evidence="10" type="ORF">J3S04_29815</name>
</gene>
<keyword evidence="4" id="KW-0547">Nucleotide-binding</keyword>
<evidence type="ECO:0000313" key="10">
    <source>
        <dbReference type="EMBL" id="QSY49130.1"/>
    </source>
</evidence>
<evidence type="ECO:0000256" key="4">
    <source>
        <dbReference type="ARBA" id="ARBA00022741"/>
    </source>
</evidence>
<evidence type="ECO:0000256" key="7">
    <source>
        <dbReference type="ARBA" id="ARBA00023136"/>
    </source>
</evidence>
<proteinExistence type="predicted"/>
<evidence type="ECO:0000256" key="3">
    <source>
        <dbReference type="ARBA" id="ARBA00022692"/>
    </source>
</evidence>
<feature type="domain" description="Pycsar effector protein" evidence="9">
    <location>
        <begin position="64"/>
        <end position="216"/>
    </location>
</feature>
<accession>A0ABX7RLL8</accession>
<organism evidence="10 11">
    <name type="scientific">Streptomyces griseocarneus</name>
    <dbReference type="NCBI Taxonomy" id="51201"/>
    <lineage>
        <taxon>Bacteria</taxon>
        <taxon>Bacillati</taxon>
        <taxon>Actinomycetota</taxon>
        <taxon>Actinomycetes</taxon>
        <taxon>Kitasatosporales</taxon>
        <taxon>Streptomycetaceae</taxon>
        <taxon>Streptomyces</taxon>
    </lineage>
</organism>